<dbReference type="STRING" id="301148.B4135_2942"/>
<accession>A0A150LMR9</accession>
<evidence type="ECO:0000313" key="3">
    <source>
        <dbReference type="Proteomes" id="UP000075683"/>
    </source>
</evidence>
<name>A0A150LMR9_9BACI</name>
<organism evidence="2 3">
    <name type="scientific">Caldibacillus debilis</name>
    <dbReference type="NCBI Taxonomy" id="301148"/>
    <lineage>
        <taxon>Bacteria</taxon>
        <taxon>Bacillati</taxon>
        <taxon>Bacillota</taxon>
        <taxon>Bacilli</taxon>
        <taxon>Bacillales</taxon>
        <taxon>Bacillaceae</taxon>
        <taxon>Caldibacillus</taxon>
    </lineage>
</organism>
<sequence>MPEAPDTGKGPARFARDGKKENCPGHMASGQFPRFLI</sequence>
<feature type="compositionally biased region" description="Basic and acidic residues" evidence="1">
    <location>
        <begin position="14"/>
        <end position="23"/>
    </location>
</feature>
<evidence type="ECO:0000313" key="2">
    <source>
        <dbReference type="EMBL" id="KYD13279.1"/>
    </source>
</evidence>
<dbReference type="EMBL" id="LQYT01000082">
    <property type="protein sequence ID" value="KYD13279.1"/>
    <property type="molecule type" value="Genomic_DNA"/>
</dbReference>
<feature type="region of interest" description="Disordered" evidence="1">
    <location>
        <begin position="1"/>
        <end position="37"/>
    </location>
</feature>
<evidence type="ECO:0000256" key="1">
    <source>
        <dbReference type="SAM" id="MobiDB-lite"/>
    </source>
</evidence>
<reference evidence="2 3" key="1">
    <citation type="submission" date="2016-01" db="EMBL/GenBank/DDBJ databases">
        <title>Draft Genome Sequences of Seven Thermophilic Sporeformers Isolated from Foods.</title>
        <authorList>
            <person name="Berendsen E.M."/>
            <person name="Wells-Bennik M.H."/>
            <person name="Krawcyk A.O."/>
            <person name="De Jong A."/>
            <person name="Holsappel S."/>
            <person name="Eijlander R.T."/>
            <person name="Kuipers O.P."/>
        </authorList>
    </citation>
    <scope>NUCLEOTIDE SEQUENCE [LARGE SCALE GENOMIC DNA]</scope>
    <source>
        <strain evidence="2 3">B4135</strain>
    </source>
</reference>
<dbReference type="AlphaFoldDB" id="A0A150LMR9"/>
<proteinExistence type="predicted"/>
<dbReference type="Proteomes" id="UP000075683">
    <property type="component" value="Unassembled WGS sequence"/>
</dbReference>
<gene>
    <name evidence="2" type="ORF">B4135_2942</name>
</gene>
<protein>
    <submittedName>
        <fullName evidence="2">Uncharacterized protein</fullName>
    </submittedName>
</protein>
<comment type="caution">
    <text evidence="2">The sequence shown here is derived from an EMBL/GenBank/DDBJ whole genome shotgun (WGS) entry which is preliminary data.</text>
</comment>